<keyword evidence="5" id="KW-0560">Oxidoreductase</keyword>
<dbReference type="GO" id="GO:0046872">
    <property type="term" value="F:metal ion binding"/>
    <property type="evidence" value="ECO:0007669"/>
    <property type="project" value="UniProtKB-KW"/>
</dbReference>
<evidence type="ECO:0000256" key="3">
    <source>
        <dbReference type="ARBA" id="ARBA00012274"/>
    </source>
</evidence>
<dbReference type="InterPro" id="IPR033909">
    <property type="entry name" value="RNR_small"/>
</dbReference>
<protein>
    <recommendedName>
        <fullName evidence="3">ribonucleoside-diphosphate reductase</fullName>
        <ecNumber evidence="3">1.17.4.1</ecNumber>
    </recommendedName>
</protein>
<reference evidence="7" key="1">
    <citation type="submission" date="2024-06" db="EMBL/GenBank/DDBJ databases">
        <authorList>
            <person name="Yang R."/>
        </authorList>
    </citation>
    <scope>NUCLEOTIDE SEQUENCE</scope>
</reference>
<dbReference type="GO" id="GO:0009263">
    <property type="term" value="P:deoxyribonucleotide biosynthetic process"/>
    <property type="evidence" value="ECO:0007669"/>
    <property type="project" value="InterPro"/>
</dbReference>
<dbReference type="PANTHER" id="PTHR23409">
    <property type="entry name" value="RIBONUCLEOSIDE-DIPHOSPHATE REDUCTASE SMALL CHAIN"/>
    <property type="match status" value="1"/>
</dbReference>
<evidence type="ECO:0000256" key="5">
    <source>
        <dbReference type="ARBA" id="ARBA00023002"/>
    </source>
</evidence>
<dbReference type="SUPFAM" id="SSF47240">
    <property type="entry name" value="Ferritin-like"/>
    <property type="match status" value="1"/>
</dbReference>
<keyword evidence="6" id="KW-0408">Iron</keyword>
<dbReference type="InterPro" id="IPR009078">
    <property type="entry name" value="Ferritin-like_SF"/>
</dbReference>
<dbReference type="CDD" id="cd01049">
    <property type="entry name" value="RNRR2"/>
    <property type="match status" value="1"/>
</dbReference>
<dbReference type="InterPro" id="IPR000358">
    <property type="entry name" value="RNR_small_fam"/>
</dbReference>
<name>A0AB39AJD2_9CAUD</name>
<sequence length="370" mass="43161">MTKNSIFNDKGVAHKTGDYPLFGGEEPSLYDGINMKYPHFYNLKEKLRQIDWASDDVDLSQTRMDLLRCDTNTRNIMLYNLAYQWSLDSVATSIPQLLNPFITNWEYGHVIARIGENEMLHSETYSSIVRNCIPDPQEVFDMVYKHEQVLDRQYVFGKALGELKEAGLRYSLGEWDFEKCKPYILKGVVAIYALERISFMSSFSATFALAEQEYFVGAARLVQKILMDETVHFEVQRHALQDVLLPQGEWKMVFHLYENEIKQIVDDVVTKELAWNKYLFSEGRRMVGLNEGLLNDWVRYNAQEVYDNLGLKQDFRRTVTNPLPWFEDNWMNINNHQTAPMETDPTNYMVSAVSTDVEDFDMGDMDDLDF</sequence>
<dbReference type="GO" id="GO:0004748">
    <property type="term" value="F:ribonucleoside-diphosphate reductase activity, thioredoxin disulfide as acceptor"/>
    <property type="evidence" value="ECO:0007669"/>
    <property type="project" value="UniProtKB-EC"/>
</dbReference>
<organism evidence="7">
    <name type="scientific">Vibrio phage P018-4</name>
    <dbReference type="NCBI Taxonomy" id="3229728"/>
    <lineage>
        <taxon>Viruses</taxon>
        <taxon>Duplodnaviria</taxon>
        <taxon>Heunggongvirae</taxon>
        <taxon>Uroviricota</taxon>
        <taxon>Caudoviricetes</taxon>
    </lineage>
</organism>
<evidence type="ECO:0000256" key="2">
    <source>
        <dbReference type="ARBA" id="ARBA00009303"/>
    </source>
</evidence>
<evidence type="ECO:0000256" key="4">
    <source>
        <dbReference type="ARBA" id="ARBA00022723"/>
    </source>
</evidence>
<evidence type="ECO:0000256" key="6">
    <source>
        <dbReference type="ARBA" id="ARBA00023004"/>
    </source>
</evidence>
<dbReference type="PANTHER" id="PTHR23409:SF18">
    <property type="entry name" value="RIBONUCLEOSIDE-DIPHOSPHATE REDUCTASE SUBUNIT M2"/>
    <property type="match status" value="1"/>
</dbReference>
<proteinExistence type="inferred from homology"/>
<keyword evidence="4" id="KW-0479">Metal-binding</keyword>
<dbReference type="Pfam" id="PF00268">
    <property type="entry name" value="Ribonuc_red_sm"/>
    <property type="match status" value="1"/>
</dbReference>
<dbReference type="Gene3D" id="1.10.620.20">
    <property type="entry name" value="Ribonucleotide Reductase, subunit A"/>
    <property type="match status" value="1"/>
</dbReference>
<dbReference type="EC" id="1.17.4.1" evidence="3"/>
<accession>A0AB39AJD2</accession>
<dbReference type="InterPro" id="IPR012348">
    <property type="entry name" value="RNR-like"/>
</dbReference>
<comment type="similarity">
    <text evidence="2">Belongs to the ribonucleoside diphosphate reductase small chain family.</text>
</comment>
<evidence type="ECO:0000256" key="1">
    <source>
        <dbReference type="ARBA" id="ARBA00001962"/>
    </source>
</evidence>
<evidence type="ECO:0000313" key="7">
    <source>
        <dbReference type="EMBL" id="XDG30910.1"/>
    </source>
</evidence>
<dbReference type="EMBL" id="PP934186">
    <property type="protein sequence ID" value="XDG30910.1"/>
    <property type="molecule type" value="Genomic_DNA"/>
</dbReference>
<comment type="cofactor">
    <cofactor evidence="1">
        <name>Fe cation</name>
        <dbReference type="ChEBI" id="CHEBI:24875"/>
    </cofactor>
</comment>